<feature type="compositionally biased region" description="Basic and acidic residues" evidence="1">
    <location>
        <begin position="425"/>
        <end position="447"/>
    </location>
</feature>
<feature type="compositionally biased region" description="Basic and acidic residues" evidence="1">
    <location>
        <begin position="647"/>
        <end position="678"/>
    </location>
</feature>
<dbReference type="Proteomes" id="UP000177798">
    <property type="component" value="Chromosome 9"/>
</dbReference>
<dbReference type="OMA" id="HWRACAG"/>
<feature type="compositionally biased region" description="Polar residues" evidence="1">
    <location>
        <begin position="297"/>
        <end position="312"/>
    </location>
</feature>
<dbReference type="KEGG" id="ssl:SS1G_10941"/>
<feature type="region of interest" description="Disordered" evidence="1">
    <location>
        <begin position="647"/>
        <end position="745"/>
    </location>
</feature>
<dbReference type="EMBL" id="CP017822">
    <property type="protein sequence ID" value="APA12102.1"/>
    <property type="molecule type" value="Genomic_DNA"/>
</dbReference>
<evidence type="ECO:0000256" key="1">
    <source>
        <dbReference type="SAM" id="MobiDB-lite"/>
    </source>
</evidence>
<dbReference type="AlphaFoldDB" id="A0A1D9QBE7"/>
<feature type="compositionally biased region" description="Low complexity" evidence="1">
    <location>
        <begin position="337"/>
        <end position="361"/>
    </location>
</feature>
<feature type="region of interest" description="Disordered" evidence="1">
    <location>
        <begin position="290"/>
        <end position="560"/>
    </location>
</feature>
<feature type="compositionally biased region" description="Polar residues" evidence="1">
    <location>
        <begin position="200"/>
        <end position="211"/>
    </location>
</feature>
<sequence>MSYNNTNREYNPFWYNQYLSDLNANSNNNVANGQLHTTASNLTTATFLTPIENQGERPIEESQNLEGLSRGWKPNSSVLSSILPPTSLPQMPSSPNLISPTMQGFGTEEYGVPPNVMGLGIHLSLGQASSSFIDSNFERISGDGNSLTRQQDMSRHNLIDNFGLDSTRARFHRRTQLAYSLDNHNSAGDSGIPTDRQSSHDIGSSSTQFASGPQDVEAPQQESTLQHAQYQSDTSNETLAAQHSQATVAPTMRSAGSRRVTEAFPYAARTAIAVTGFSMQPAFDAMRGPTPPVGYGHSTTFGNWQMDGQSMDSAVDSDAPGPQPSNDAHNASSDTPVQGAEDVQGVQQQQESSEQAGHHQSASASVSPIHQQSVALKESTSRATGGRSSSDTSPILARELTATNRSLGGNYSESQQGSQSPGAEQSDHVGQHQLRRYETASEHHGNRPDVVSHPTFGYLQGPRRNTFQQPDDQISPLGFASGGTRRRGPAERPASFRPLAPAPSTETSQQLTQQGRKSKQQFQHSPHHSALSTSWNQPTPPWQTPQAQSHSRASTSKEPFHRTLPSILSPAVASLANVAPANQFMESVSNMHLLDKMACVDVLMRSDLLREYLKPHLFEEYNLGREKGKKYRAATLHGLDTNAKIDETQRTHEGQNLKRKQEFQDKQIKNEYRRRENATRMTAGAYEVAGMTSSSGKRPRQASGSDHDSHYDVSDDQFDSNDDSEGDSFVPRNSPKKPRIAGPTPSDLVNKFCSFVNIGNRNPFFDDPIHSKLRNLNTVQLIDPAPEYVERNGEIADTKVEHWRACAGQAAGTVLEQGKACKNCVDHMEDGSVPFSSCVVIDATKPAGQELEGVCMNCVYLGKDQECSLRRVESEEIGPQ</sequence>
<gene>
    <name evidence="2" type="ORF">sscle_09g068720</name>
</gene>
<dbReference type="RefSeq" id="XP_001588494.1">
    <property type="nucleotide sequence ID" value="XM_001588444.1"/>
</dbReference>
<feature type="compositionally biased region" description="Polar residues" evidence="1">
    <location>
        <begin position="504"/>
        <end position="536"/>
    </location>
</feature>
<dbReference type="Pfam" id="PF12511">
    <property type="entry name" value="DUF3716"/>
    <property type="match status" value="1"/>
</dbReference>
<name>A0A1D9QBE7_SCLS1</name>
<dbReference type="VEuPathDB" id="FungiDB:sscle_09g068720"/>
<feature type="compositionally biased region" description="Polar residues" evidence="1">
    <location>
        <begin position="401"/>
        <end position="423"/>
    </location>
</feature>
<feature type="compositionally biased region" description="Acidic residues" evidence="1">
    <location>
        <begin position="714"/>
        <end position="726"/>
    </location>
</feature>
<feature type="region of interest" description="Disordered" evidence="1">
    <location>
        <begin position="182"/>
        <end position="257"/>
    </location>
</feature>
<reference evidence="3" key="1">
    <citation type="journal article" date="2017" name="Genome Biol. Evol.">
        <title>The complete genome sequence of the phytopathogenic fungus Sclerotinia sclerotiorum reveals insights into the genome architecture of broad host range pathogens.</title>
        <authorList>
            <person name="Derbyshire M."/>
            <person name="Denton-Giles M."/>
            <person name="Hegedus D."/>
            <person name="Seifbarghy S."/>
            <person name="Rollins J."/>
            <person name="van Kan J."/>
            <person name="Seidl M.F."/>
            <person name="Faino L."/>
            <person name="Mbengue M."/>
            <person name="Navaud O."/>
            <person name="Raffaele S."/>
            <person name="Hammond-Kosack K."/>
            <person name="Heard S."/>
            <person name="Oliver R."/>
        </authorList>
    </citation>
    <scope>NUCLEOTIDE SEQUENCE [LARGE SCALE GENOMIC DNA]</scope>
    <source>
        <strain evidence="3">ATCC 18683 / 1980 / Ss-1</strain>
    </source>
</reference>
<proteinExistence type="predicted"/>
<dbReference type="InterPro" id="IPR022190">
    <property type="entry name" value="DUF3716"/>
</dbReference>
<dbReference type="OrthoDB" id="3545040at2759"/>
<feature type="compositionally biased region" description="Polar residues" evidence="1">
    <location>
        <begin position="362"/>
        <end position="374"/>
    </location>
</feature>
<accession>A0A1D9QBE7</accession>
<organism evidence="2 3">
    <name type="scientific">Sclerotinia sclerotiorum (strain ATCC 18683 / 1980 / Ss-1)</name>
    <name type="common">White mold</name>
    <name type="synonym">Whetzelinia sclerotiorum</name>
    <dbReference type="NCBI Taxonomy" id="665079"/>
    <lineage>
        <taxon>Eukaryota</taxon>
        <taxon>Fungi</taxon>
        <taxon>Dikarya</taxon>
        <taxon>Ascomycota</taxon>
        <taxon>Pezizomycotina</taxon>
        <taxon>Leotiomycetes</taxon>
        <taxon>Helotiales</taxon>
        <taxon>Sclerotiniaceae</taxon>
        <taxon>Sclerotinia</taxon>
    </lineage>
</organism>
<evidence type="ECO:0000313" key="2">
    <source>
        <dbReference type="EMBL" id="APA12102.1"/>
    </source>
</evidence>
<feature type="compositionally biased region" description="Polar residues" evidence="1">
    <location>
        <begin position="463"/>
        <end position="472"/>
    </location>
</feature>
<feature type="compositionally biased region" description="Polar residues" evidence="1">
    <location>
        <begin position="220"/>
        <end position="248"/>
    </location>
</feature>
<feature type="compositionally biased region" description="Low complexity" evidence="1">
    <location>
        <begin position="381"/>
        <end position="393"/>
    </location>
</feature>
<protein>
    <submittedName>
        <fullName evidence="2">Uncharacterized protein</fullName>
    </submittedName>
</protein>
<evidence type="ECO:0000313" key="3">
    <source>
        <dbReference type="Proteomes" id="UP000177798"/>
    </source>
</evidence>
<feature type="compositionally biased region" description="Polar residues" evidence="1">
    <location>
        <begin position="324"/>
        <end position="336"/>
    </location>
</feature>